<name>A0A1B6LQ38_9HEMI</name>
<evidence type="ECO:0000256" key="1">
    <source>
        <dbReference type="ARBA" id="ARBA00004236"/>
    </source>
</evidence>
<keyword evidence="3" id="KW-1003">Cell membrane</keyword>
<keyword evidence="8 13" id="KW-0472">Membrane</keyword>
<keyword evidence="5 13" id="KW-0812">Transmembrane</keyword>
<dbReference type="PANTHER" id="PTHR11923">
    <property type="entry name" value="SCAVENGER RECEPTOR CLASS B TYPE-1 SR-B1"/>
    <property type="match status" value="1"/>
</dbReference>
<evidence type="ECO:0000256" key="11">
    <source>
        <dbReference type="ARBA" id="ARBA00023180"/>
    </source>
</evidence>
<evidence type="ECO:0000256" key="8">
    <source>
        <dbReference type="ARBA" id="ARBA00023136"/>
    </source>
</evidence>
<dbReference type="GO" id="GO:0005737">
    <property type="term" value="C:cytoplasm"/>
    <property type="evidence" value="ECO:0007669"/>
    <property type="project" value="TreeGrafter"/>
</dbReference>
<gene>
    <name evidence="14" type="ORF">g.37957</name>
</gene>
<evidence type="ECO:0000256" key="9">
    <source>
        <dbReference type="ARBA" id="ARBA00023157"/>
    </source>
</evidence>
<comment type="subcellular location">
    <subcellularLocation>
        <location evidence="1">Cell membrane</location>
    </subcellularLocation>
</comment>
<evidence type="ECO:0000256" key="10">
    <source>
        <dbReference type="ARBA" id="ARBA00023170"/>
    </source>
</evidence>
<dbReference type="Pfam" id="PF01130">
    <property type="entry name" value="CD36"/>
    <property type="match status" value="1"/>
</dbReference>
<feature type="transmembrane region" description="Helical" evidence="13">
    <location>
        <begin position="65"/>
        <end position="92"/>
    </location>
</feature>
<reference evidence="14" key="1">
    <citation type="submission" date="2015-11" db="EMBL/GenBank/DDBJ databases">
        <title>De novo transcriptome assembly of four potential Pierce s Disease insect vectors from Arizona vineyards.</title>
        <authorList>
            <person name="Tassone E.E."/>
        </authorList>
    </citation>
    <scope>NUCLEOTIDE SEQUENCE</scope>
</reference>
<organism evidence="14">
    <name type="scientific">Graphocephala atropunctata</name>
    <dbReference type="NCBI Taxonomy" id="36148"/>
    <lineage>
        <taxon>Eukaryota</taxon>
        <taxon>Metazoa</taxon>
        <taxon>Ecdysozoa</taxon>
        <taxon>Arthropoda</taxon>
        <taxon>Hexapoda</taxon>
        <taxon>Insecta</taxon>
        <taxon>Pterygota</taxon>
        <taxon>Neoptera</taxon>
        <taxon>Paraneoptera</taxon>
        <taxon>Hemiptera</taxon>
        <taxon>Auchenorrhyncha</taxon>
        <taxon>Membracoidea</taxon>
        <taxon>Cicadellidae</taxon>
        <taxon>Cicadellinae</taxon>
        <taxon>Cicadellini</taxon>
        <taxon>Graphocephala</taxon>
    </lineage>
</organism>
<dbReference type="GO" id="GO:0007608">
    <property type="term" value="P:sensory perception of smell"/>
    <property type="evidence" value="ECO:0007669"/>
    <property type="project" value="UniProtKB-KW"/>
</dbReference>
<dbReference type="EMBL" id="GEBQ01014136">
    <property type="protein sequence ID" value="JAT25841.1"/>
    <property type="molecule type" value="Transcribed_RNA"/>
</dbReference>
<evidence type="ECO:0000256" key="3">
    <source>
        <dbReference type="ARBA" id="ARBA00022475"/>
    </source>
</evidence>
<dbReference type="AlphaFoldDB" id="A0A1B6LQ38"/>
<dbReference type="GO" id="GO:0005044">
    <property type="term" value="F:scavenger receptor activity"/>
    <property type="evidence" value="ECO:0007669"/>
    <property type="project" value="TreeGrafter"/>
</dbReference>
<keyword evidence="6" id="KW-0552">Olfaction</keyword>
<evidence type="ECO:0000256" key="13">
    <source>
        <dbReference type="SAM" id="Phobius"/>
    </source>
</evidence>
<dbReference type="InterPro" id="IPR002159">
    <property type="entry name" value="CD36_fam"/>
</dbReference>
<evidence type="ECO:0000256" key="2">
    <source>
        <dbReference type="ARBA" id="ARBA00010532"/>
    </source>
</evidence>
<comment type="similarity">
    <text evidence="2">Belongs to the CD36 family.</text>
</comment>
<keyword evidence="4" id="KW-0716">Sensory transduction</keyword>
<evidence type="ECO:0000256" key="12">
    <source>
        <dbReference type="ARBA" id="ARBA00040645"/>
    </source>
</evidence>
<evidence type="ECO:0000313" key="14">
    <source>
        <dbReference type="EMBL" id="JAT25841.1"/>
    </source>
</evidence>
<dbReference type="PANTHER" id="PTHR11923:SF109">
    <property type="entry name" value="SENSORY NEURON MEMBRANE PROTEIN 2"/>
    <property type="match status" value="1"/>
</dbReference>
<evidence type="ECO:0000256" key="7">
    <source>
        <dbReference type="ARBA" id="ARBA00022989"/>
    </source>
</evidence>
<protein>
    <recommendedName>
        <fullName evidence="12">Sensory neuron membrane protein 2</fullName>
    </recommendedName>
</protein>
<keyword evidence="9" id="KW-1015">Disulfide bond</keyword>
<keyword evidence="7 13" id="KW-1133">Transmembrane helix</keyword>
<proteinExistence type="inferred from homology"/>
<keyword evidence="11" id="KW-0325">Glycoprotein</keyword>
<evidence type="ECO:0000256" key="6">
    <source>
        <dbReference type="ARBA" id="ARBA00022725"/>
    </source>
</evidence>
<keyword evidence="10" id="KW-0675">Receptor</keyword>
<accession>A0A1B6LQ38</accession>
<evidence type="ECO:0000256" key="5">
    <source>
        <dbReference type="ARBA" id="ARBA00022692"/>
    </source>
</evidence>
<sequence>VEPQSGLPVKAAKRVQFNMNLRRIEGFQMVENISEGLFPLMWMEQSILLSHQVLAPVKLPLTIQWAVNTACLVLMAVALVVGCCALVAFLYFSRVGCFHQVVSNQVMPLSHQQ</sequence>
<evidence type="ECO:0000256" key="4">
    <source>
        <dbReference type="ARBA" id="ARBA00022606"/>
    </source>
</evidence>
<feature type="non-terminal residue" evidence="14">
    <location>
        <position position="113"/>
    </location>
</feature>
<dbReference type="GO" id="GO:0005886">
    <property type="term" value="C:plasma membrane"/>
    <property type="evidence" value="ECO:0007669"/>
    <property type="project" value="UniProtKB-SubCell"/>
</dbReference>
<feature type="non-terminal residue" evidence="14">
    <location>
        <position position="1"/>
    </location>
</feature>